<gene>
    <name evidence="1" type="ORF">K1I37_09175</name>
</gene>
<dbReference type="InterPro" id="IPR003425">
    <property type="entry name" value="CCB3/YggT"/>
</dbReference>
<dbReference type="RefSeq" id="WP_021295411.1">
    <property type="nucleotide sequence ID" value="NZ_AURB01000068.1"/>
</dbReference>
<reference evidence="2" key="1">
    <citation type="journal article" date="2022" name="G3 (Bethesda)">
        <title>Unveiling the complete genome sequence of Alicyclobacillus acidoterrestris DSM 3922T, a taint-producing strain.</title>
        <authorList>
            <person name="Leonardo I.C."/>
            <person name="Barreto Crespo M.T."/>
            <person name="Gaspar F.B."/>
        </authorList>
    </citation>
    <scope>NUCLEOTIDE SEQUENCE [LARGE SCALE GENOMIC DNA]</scope>
    <source>
        <strain evidence="2">DSM 3922</strain>
    </source>
</reference>
<name>T0C5P7_ALIAG</name>
<dbReference type="Pfam" id="PF02325">
    <property type="entry name" value="CCB3_YggT"/>
    <property type="match status" value="1"/>
</dbReference>
<accession>T0C5P7</accession>
<organism evidence="1 2">
    <name type="scientific">Alicyclobacillus acidoterrestris (strain ATCC 49025 / DSM 3922 / CIP 106132 / NCIMB 13137 / GD3B)</name>
    <dbReference type="NCBI Taxonomy" id="1356854"/>
    <lineage>
        <taxon>Bacteria</taxon>
        <taxon>Bacillati</taxon>
        <taxon>Bacillota</taxon>
        <taxon>Bacilli</taxon>
        <taxon>Bacillales</taxon>
        <taxon>Alicyclobacillaceae</taxon>
        <taxon>Alicyclobacillus</taxon>
    </lineage>
</organism>
<dbReference type="EMBL" id="CP080467">
    <property type="protein sequence ID" value="UNO50593.1"/>
    <property type="molecule type" value="Genomic_DNA"/>
</dbReference>
<proteinExistence type="predicted"/>
<keyword evidence="2" id="KW-1185">Reference proteome</keyword>
<accession>A0A9E6ZJY5</accession>
<dbReference type="KEGG" id="aaco:K1I37_09175"/>
<dbReference type="Proteomes" id="UP000829401">
    <property type="component" value="Chromosome"/>
</dbReference>
<dbReference type="GO" id="GO:0016020">
    <property type="term" value="C:membrane"/>
    <property type="evidence" value="ECO:0007669"/>
    <property type="project" value="InterPro"/>
</dbReference>
<sequence>MGLLVSVVRGLFSAYWYVLLAAAFVGYVPDIRHTRVGQWLARVTDPYLNLFRRVIRPVPIGQIYLDLSWIVGAAVFFVIEEAVGIVMVRLLVNLQ</sequence>
<evidence type="ECO:0000313" key="2">
    <source>
        <dbReference type="Proteomes" id="UP000829401"/>
    </source>
</evidence>
<dbReference type="eggNOG" id="COG0762">
    <property type="taxonomic scope" value="Bacteria"/>
</dbReference>
<protein>
    <submittedName>
        <fullName evidence="1">YggT family protein</fullName>
    </submittedName>
</protein>
<evidence type="ECO:0000313" key="1">
    <source>
        <dbReference type="EMBL" id="UNO50593.1"/>
    </source>
</evidence>
<dbReference type="AlphaFoldDB" id="T0C5P7"/>
<dbReference type="STRING" id="1356854.N007_02910"/>